<dbReference type="Proteomes" id="UP000316727">
    <property type="component" value="Unassembled WGS sequence"/>
</dbReference>
<evidence type="ECO:0000313" key="1">
    <source>
        <dbReference type="EMBL" id="TPE41518.1"/>
    </source>
</evidence>
<evidence type="ECO:0000313" key="2">
    <source>
        <dbReference type="Proteomes" id="UP000316727"/>
    </source>
</evidence>
<dbReference type="AlphaFoldDB" id="A0A501VWU1"/>
<comment type="caution">
    <text evidence="1">The sequence shown here is derived from an EMBL/GenBank/DDBJ whole genome shotgun (WGS) entry which is preliminary data.</text>
</comment>
<proteinExistence type="predicted"/>
<organism evidence="1 2">
    <name type="scientific">Pontibacter mangrovi</name>
    <dbReference type="NCBI Taxonomy" id="2589816"/>
    <lineage>
        <taxon>Bacteria</taxon>
        <taxon>Pseudomonadati</taxon>
        <taxon>Bacteroidota</taxon>
        <taxon>Cytophagia</taxon>
        <taxon>Cytophagales</taxon>
        <taxon>Hymenobacteraceae</taxon>
        <taxon>Pontibacter</taxon>
    </lineage>
</organism>
<keyword evidence="2" id="KW-1185">Reference proteome</keyword>
<accession>A0A501VWU1</accession>
<name>A0A501VWU1_9BACT</name>
<dbReference type="EMBL" id="VFRQ01000015">
    <property type="protein sequence ID" value="TPE41518.1"/>
    <property type="molecule type" value="Genomic_DNA"/>
</dbReference>
<gene>
    <name evidence="1" type="ORF">FJM65_19150</name>
</gene>
<sequence length="63" mass="7253">MLLLMVCVLLTVMFRRGFMFMAMPTMLCAVVLCWSGSYRLEPLSQVRQVANQLNKVQAHEDCQ</sequence>
<protein>
    <submittedName>
        <fullName evidence="1">Uncharacterized protein</fullName>
    </submittedName>
</protein>
<reference evidence="1 2" key="1">
    <citation type="submission" date="2019-06" db="EMBL/GenBank/DDBJ databases">
        <title>A novel bacterium of genus Pontibacter, isolated from marine sediment.</title>
        <authorList>
            <person name="Huang H."/>
            <person name="Mo K."/>
            <person name="Hu Y."/>
        </authorList>
    </citation>
    <scope>NUCLEOTIDE SEQUENCE [LARGE SCALE GENOMIC DNA]</scope>
    <source>
        <strain evidence="1 2">HB172049</strain>
    </source>
</reference>